<evidence type="ECO:0000313" key="1">
    <source>
        <dbReference type="EMBL" id="UXP33963.1"/>
    </source>
</evidence>
<sequence>MGNHEIAVKKEDIPKQYLREISKHFDHLKLKYCILSRENISIYFDQDQKDFLVLSLWSGKILNKLESLLSSSLSPNIRHQISKNHTGCSIVSIYHSITNPKATYYILFRRQSILMRAIYDKTGNLVSEKKIS</sequence>
<dbReference type="RefSeq" id="WP_262311389.1">
    <property type="nucleotide sequence ID" value="NZ_CP106679.1"/>
</dbReference>
<evidence type="ECO:0000313" key="2">
    <source>
        <dbReference type="Proteomes" id="UP001065174"/>
    </source>
</evidence>
<organism evidence="1 2">
    <name type="scientific">Reichenbachiella agarivorans</name>
    <dbReference type="NCBI Taxonomy" id="2979464"/>
    <lineage>
        <taxon>Bacteria</taxon>
        <taxon>Pseudomonadati</taxon>
        <taxon>Bacteroidota</taxon>
        <taxon>Cytophagia</taxon>
        <taxon>Cytophagales</taxon>
        <taxon>Reichenbachiellaceae</taxon>
        <taxon>Reichenbachiella</taxon>
    </lineage>
</organism>
<gene>
    <name evidence="1" type="ORF">N6H18_08395</name>
</gene>
<protein>
    <submittedName>
        <fullName evidence="1">Uncharacterized protein</fullName>
    </submittedName>
</protein>
<name>A0ABY6CTZ2_9BACT</name>
<keyword evidence="2" id="KW-1185">Reference proteome</keyword>
<dbReference type="EMBL" id="CP106679">
    <property type="protein sequence ID" value="UXP33963.1"/>
    <property type="molecule type" value="Genomic_DNA"/>
</dbReference>
<reference evidence="1" key="1">
    <citation type="submission" date="2022-09" db="EMBL/GenBank/DDBJ databases">
        <title>Comparative genomics and taxonomic characterization of three novel marine species of genus Reichenbachiella exhibiting antioxidant and polysaccharide degradation activities.</title>
        <authorList>
            <person name="Muhammad N."/>
            <person name="Lee Y.-J."/>
            <person name="Ko J."/>
            <person name="Kim S.-G."/>
        </authorList>
    </citation>
    <scope>NUCLEOTIDE SEQUENCE</scope>
    <source>
        <strain evidence="1">BKB1-1</strain>
    </source>
</reference>
<proteinExistence type="predicted"/>
<accession>A0ABY6CTZ2</accession>
<dbReference type="SUPFAM" id="SSF160574">
    <property type="entry name" value="BT0923-like"/>
    <property type="match status" value="1"/>
</dbReference>
<dbReference type="Proteomes" id="UP001065174">
    <property type="component" value="Chromosome"/>
</dbReference>